<name>A0ABX8GKM7_9CELL</name>
<feature type="transmembrane region" description="Helical" evidence="1">
    <location>
        <begin position="218"/>
        <end position="239"/>
    </location>
</feature>
<feature type="transmembrane region" description="Helical" evidence="1">
    <location>
        <begin position="349"/>
        <end position="367"/>
    </location>
</feature>
<reference evidence="3 4" key="1">
    <citation type="submission" date="2021-05" db="EMBL/GenBank/DDBJ databases">
        <title>Novel species in genus Cellulomonas.</title>
        <authorList>
            <person name="Zhang G."/>
        </authorList>
    </citation>
    <scope>NUCLEOTIDE SEQUENCE [LARGE SCALE GENOMIC DNA]</scope>
    <source>
        <strain evidence="4">zg-ZUI157</strain>
    </source>
</reference>
<keyword evidence="4" id="KW-1185">Reference proteome</keyword>
<keyword evidence="1" id="KW-0812">Transmembrane</keyword>
<dbReference type="EMBL" id="CP076023">
    <property type="protein sequence ID" value="QWC16575.1"/>
    <property type="molecule type" value="Genomic_DNA"/>
</dbReference>
<keyword evidence="1" id="KW-1133">Transmembrane helix</keyword>
<feature type="transmembrane region" description="Helical" evidence="1">
    <location>
        <begin position="110"/>
        <end position="127"/>
    </location>
</feature>
<dbReference type="Proteomes" id="UP000679335">
    <property type="component" value="Chromosome"/>
</dbReference>
<evidence type="ECO:0000256" key="1">
    <source>
        <dbReference type="SAM" id="Phobius"/>
    </source>
</evidence>
<accession>A0ABX8GKM7</accession>
<dbReference type="InterPro" id="IPR024962">
    <property type="entry name" value="YukD-like"/>
</dbReference>
<sequence>MSGWTRLTVQGAARRAQVVVPDDEPVAGLLPDLLDLLAEDRTARAHPATLVTLLGEQIDPSLSLGEQAVAQGALLRVVRVDQAPPPPEVADVTDVVAATLGTRPDRWRPAWAQAVAAALAGVAGWAAGTTALGTAIDPVGVGAGALAAGVVAAGLARWRQAAGVVVGAAAAGGVVSAAPAVAGAWAPDVPGSTVLLALVGVGAVLALVAGAGTRRAAAAAGAGVGVLLAACPLLLVPVVGATGAAGATAVLGALMLGLLPGVAMSVSGLNGLDDRAVAGERPSRARVRRAVEDTYAALTWSTVATCAVTGVVGWVLVAQGDPWSAALAGAVALLVVLRVRVMPLVPQRVALWAAAAVVAVGWALTWAERAPGTVAMVASATALAAAAAVTVHVTGPTAARLRRAASVVELLAAVATVPLLLAQLGVFSDLLDTF</sequence>
<feature type="domain" description="EccD-like transmembrane" evidence="2">
    <location>
        <begin position="111"/>
        <end position="428"/>
    </location>
</feature>
<feature type="transmembrane region" description="Helical" evidence="1">
    <location>
        <begin position="245"/>
        <end position="272"/>
    </location>
</feature>
<feature type="transmembrane region" description="Helical" evidence="1">
    <location>
        <begin position="192"/>
        <end position="211"/>
    </location>
</feature>
<dbReference type="Pfam" id="PF19053">
    <property type="entry name" value="EccD"/>
    <property type="match status" value="1"/>
</dbReference>
<feature type="transmembrane region" description="Helical" evidence="1">
    <location>
        <begin position="323"/>
        <end position="342"/>
    </location>
</feature>
<dbReference type="Pfam" id="PF08817">
    <property type="entry name" value="YukD"/>
    <property type="match status" value="1"/>
</dbReference>
<gene>
    <name evidence="3" type="ORF">KKR89_02600</name>
</gene>
<feature type="transmembrane region" description="Helical" evidence="1">
    <location>
        <begin position="139"/>
        <end position="156"/>
    </location>
</feature>
<feature type="transmembrane region" description="Helical" evidence="1">
    <location>
        <begin position="373"/>
        <end position="395"/>
    </location>
</feature>
<protein>
    <recommendedName>
        <fullName evidence="2">EccD-like transmembrane domain-containing protein</fullName>
    </recommendedName>
</protein>
<feature type="transmembrane region" description="Helical" evidence="1">
    <location>
        <begin position="407"/>
        <end position="427"/>
    </location>
</feature>
<dbReference type="RefSeq" id="WP_208197139.1">
    <property type="nucleotide sequence ID" value="NZ_CP076023.1"/>
</dbReference>
<feature type="transmembrane region" description="Helical" evidence="1">
    <location>
        <begin position="293"/>
        <end position="317"/>
    </location>
</feature>
<dbReference type="InterPro" id="IPR044049">
    <property type="entry name" value="EccD_transm"/>
</dbReference>
<proteinExistence type="predicted"/>
<organism evidence="3 4">
    <name type="scientific">Cellulomonas dongxiuzhuiae</name>
    <dbReference type="NCBI Taxonomy" id="2819979"/>
    <lineage>
        <taxon>Bacteria</taxon>
        <taxon>Bacillati</taxon>
        <taxon>Actinomycetota</taxon>
        <taxon>Actinomycetes</taxon>
        <taxon>Micrococcales</taxon>
        <taxon>Cellulomonadaceae</taxon>
        <taxon>Cellulomonas</taxon>
    </lineage>
</organism>
<keyword evidence="1" id="KW-0472">Membrane</keyword>
<evidence type="ECO:0000313" key="4">
    <source>
        <dbReference type="Proteomes" id="UP000679335"/>
    </source>
</evidence>
<dbReference type="Gene3D" id="3.10.20.90">
    <property type="entry name" value="Phosphatidylinositol 3-kinase Catalytic Subunit, Chain A, domain 1"/>
    <property type="match status" value="1"/>
</dbReference>
<evidence type="ECO:0000259" key="2">
    <source>
        <dbReference type="Pfam" id="PF19053"/>
    </source>
</evidence>
<feature type="transmembrane region" description="Helical" evidence="1">
    <location>
        <begin position="163"/>
        <end position="186"/>
    </location>
</feature>
<evidence type="ECO:0000313" key="3">
    <source>
        <dbReference type="EMBL" id="QWC16575.1"/>
    </source>
</evidence>